<sequence length="407" mass="44570">MPRATYAAVVAISILTTGLILTPSAADVPRVKNTKAALPPRTVRLEEQWRVGGENSDLLLGTITEATTDPEGNVYLLDTQMCHVEVISPQGEHLRTLSREGDGPGEVRRPRDVVFLPDSTIGLLELFPAKLVKVALDGEPRGSLIVGGESSPQTGFMAASQCSHRGGTFLISGTRSVQSETGQERVMYLAGLADGGEEKVRFCESTMSLVFEKLKFVERELQPIFHVASAVGPDGRVYTPQAWDWYAIEVFAPDGTLERVIEREFENRKRTPQELQRINALYDASDRNTPYKIEREIEPSPPVIAALHVDPEGRLWVLHSRSDEDCPAGVMQAYDLFDPLGVYQQQVFVACDGDPEFDGLTFLSDGRVLLIKGYVLAGLARTDLGSVPLGEEEESAPLEIICCSLAS</sequence>
<name>A0ABV6YIE4_UNCEI</name>
<organism evidence="1 2">
    <name type="scientific">Eiseniibacteriota bacterium</name>
    <dbReference type="NCBI Taxonomy" id="2212470"/>
    <lineage>
        <taxon>Bacteria</taxon>
        <taxon>Candidatus Eiseniibacteriota</taxon>
    </lineage>
</organism>
<evidence type="ECO:0008006" key="3">
    <source>
        <dbReference type="Google" id="ProtNLM"/>
    </source>
</evidence>
<keyword evidence="2" id="KW-1185">Reference proteome</keyword>
<dbReference type="Gene3D" id="2.120.10.30">
    <property type="entry name" value="TolB, C-terminal domain"/>
    <property type="match status" value="1"/>
</dbReference>
<dbReference type="EMBL" id="JBHPKH010000004">
    <property type="protein sequence ID" value="MFC1572118.1"/>
    <property type="molecule type" value="Genomic_DNA"/>
</dbReference>
<dbReference type="SUPFAM" id="SSF63829">
    <property type="entry name" value="Calcium-dependent phosphotriesterase"/>
    <property type="match status" value="1"/>
</dbReference>
<dbReference type="Proteomes" id="UP001593833">
    <property type="component" value="Unassembled WGS sequence"/>
</dbReference>
<protein>
    <recommendedName>
        <fullName evidence="3">Phytase-like domain-containing protein</fullName>
    </recommendedName>
</protein>
<accession>A0ABV6YIE4</accession>
<dbReference type="InterPro" id="IPR011042">
    <property type="entry name" value="6-blade_b-propeller_TolB-like"/>
</dbReference>
<evidence type="ECO:0000313" key="1">
    <source>
        <dbReference type="EMBL" id="MFC1572118.1"/>
    </source>
</evidence>
<reference evidence="1 2" key="1">
    <citation type="submission" date="2024-09" db="EMBL/GenBank/DDBJ databases">
        <authorList>
            <person name="D'Angelo T."/>
        </authorList>
    </citation>
    <scope>NUCLEOTIDE SEQUENCE [LARGE SCALE GENOMIC DNA]</scope>
    <source>
        <strain evidence="1">SAG AM-320-E07</strain>
    </source>
</reference>
<evidence type="ECO:0000313" key="2">
    <source>
        <dbReference type="Proteomes" id="UP001593833"/>
    </source>
</evidence>
<gene>
    <name evidence="1" type="ORF">ACFL6M_00820</name>
</gene>
<comment type="caution">
    <text evidence="1">The sequence shown here is derived from an EMBL/GenBank/DDBJ whole genome shotgun (WGS) entry which is preliminary data.</text>
</comment>
<proteinExistence type="predicted"/>